<dbReference type="AlphaFoldDB" id="A0A132PLI7"/>
<comment type="caution">
    <text evidence="3">The sequence shown here is derived from an EMBL/GenBank/DDBJ whole genome shotgun (WGS) entry which is preliminary data.</text>
</comment>
<reference evidence="3 4" key="1">
    <citation type="submission" date="2015-07" db="EMBL/GenBank/DDBJ databases">
        <title>A draft genome sequence of Mycobacterium wolinskyi.</title>
        <authorList>
            <person name="de Man T.J."/>
            <person name="Perry K.A."/>
            <person name="Coulliette A.D."/>
            <person name="Jensen B."/>
            <person name="Toney N.C."/>
            <person name="Limbago B.M."/>
            <person name="Noble-Wang J."/>
        </authorList>
    </citation>
    <scope>NUCLEOTIDE SEQUENCE [LARGE SCALE GENOMIC DNA]</scope>
    <source>
        <strain evidence="3 4">CDC_01</strain>
    </source>
</reference>
<dbReference type="RefSeq" id="WP_067850214.1">
    <property type="nucleotide sequence ID" value="NZ_LGTW01000009.1"/>
</dbReference>
<dbReference type="PANTHER" id="PTHR43664">
    <property type="entry name" value="MONOAMINE OXIDASE-RELATED"/>
    <property type="match status" value="1"/>
</dbReference>
<dbReference type="EMBL" id="LGTW01000009">
    <property type="protein sequence ID" value="KWX23208.1"/>
    <property type="molecule type" value="Genomic_DNA"/>
</dbReference>
<dbReference type="InterPro" id="IPR052342">
    <property type="entry name" value="MCH/BMMD"/>
</dbReference>
<gene>
    <name evidence="3" type="ORF">AFM11_15390</name>
</gene>
<dbReference type="PANTHER" id="PTHR43664:SF1">
    <property type="entry name" value="BETA-METHYLMALYL-COA DEHYDRATASE"/>
    <property type="match status" value="1"/>
</dbReference>
<comment type="similarity">
    <text evidence="1">Belongs to the enoyl-CoA hydratase/isomerase family.</text>
</comment>
<feature type="domain" description="MaoC-like" evidence="2">
    <location>
        <begin position="25"/>
        <end position="122"/>
    </location>
</feature>
<dbReference type="Proteomes" id="UP000070612">
    <property type="component" value="Unassembled WGS sequence"/>
</dbReference>
<evidence type="ECO:0000256" key="1">
    <source>
        <dbReference type="ARBA" id="ARBA00005254"/>
    </source>
</evidence>
<organism evidence="3 4">
    <name type="scientific">Mycolicibacterium wolinskyi</name>
    <dbReference type="NCBI Taxonomy" id="59750"/>
    <lineage>
        <taxon>Bacteria</taxon>
        <taxon>Bacillati</taxon>
        <taxon>Actinomycetota</taxon>
        <taxon>Actinomycetes</taxon>
        <taxon>Mycobacteriales</taxon>
        <taxon>Mycobacteriaceae</taxon>
        <taxon>Mycolicibacterium</taxon>
    </lineage>
</organism>
<evidence type="ECO:0000313" key="3">
    <source>
        <dbReference type="EMBL" id="KWX23208.1"/>
    </source>
</evidence>
<dbReference type="InterPro" id="IPR029069">
    <property type="entry name" value="HotDog_dom_sf"/>
</dbReference>
<protein>
    <recommendedName>
        <fullName evidence="2">MaoC-like domain-containing protein</fullName>
    </recommendedName>
</protein>
<proteinExistence type="inferred from homology"/>
<evidence type="ECO:0000313" key="4">
    <source>
        <dbReference type="Proteomes" id="UP000070612"/>
    </source>
</evidence>
<dbReference type="PATRIC" id="fig|59750.3.peg.7193"/>
<accession>A0A132PLI7</accession>
<dbReference type="Pfam" id="PF01575">
    <property type="entry name" value="MaoC_dehydratas"/>
    <property type="match status" value="1"/>
</dbReference>
<dbReference type="SUPFAM" id="SSF54637">
    <property type="entry name" value="Thioesterase/thiol ester dehydrase-isomerase"/>
    <property type="match status" value="1"/>
</dbReference>
<keyword evidence="4" id="KW-1185">Reference proteome</keyword>
<dbReference type="InterPro" id="IPR002539">
    <property type="entry name" value="MaoC-like_dom"/>
</dbReference>
<dbReference type="Gene3D" id="3.10.129.10">
    <property type="entry name" value="Hotdog Thioesterase"/>
    <property type="match status" value="1"/>
</dbReference>
<evidence type="ECO:0000259" key="2">
    <source>
        <dbReference type="Pfam" id="PF01575"/>
    </source>
</evidence>
<sequence>MTGTDSFLERWFEDYAVGQVERGGSAVITASDIADFARLTHDDHPAHTDAEFAEERFGGLLAHGVLSFAVVVGLTMERNPRLVAYGYDRIRFPAPVLAGDTVAAVSEVVDVSPHARNPKIGLVTKAYTGTNQHGKTVLVCRHIVAVERRNSEEPM</sequence>
<name>A0A132PLI7_9MYCO</name>